<comment type="caution">
    <text evidence="1">The sequence shown here is derived from an EMBL/GenBank/DDBJ whole genome shotgun (WGS) entry which is preliminary data.</text>
</comment>
<dbReference type="Proteomes" id="UP000585474">
    <property type="component" value="Unassembled WGS sequence"/>
</dbReference>
<evidence type="ECO:0000313" key="1">
    <source>
        <dbReference type="EMBL" id="GFS41525.1"/>
    </source>
</evidence>
<dbReference type="EMBL" id="BJWL01000379">
    <property type="protein sequence ID" value="GFS41525.1"/>
    <property type="molecule type" value="Genomic_DNA"/>
</dbReference>
<keyword evidence="2" id="KW-1185">Reference proteome</keyword>
<gene>
    <name evidence="1" type="ORF">Acr_00g0074880</name>
</gene>
<dbReference type="AlphaFoldDB" id="A0A7J0DT22"/>
<reference evidence="2" key="1">
    <citation type="submission" date="2019-07" db="EMBL/GenBank/DDBJ databases">
        <title>De Novo Assembly of kiwifruit Actinidia rufa.</title>
        <authorList>
            <person name="Sugita-Konishi S."/>
            <person name="Sato K."/>
            <person name="Mori E."/>
            <person name="Abe Y."/>
            <person name="Kisaki G."/>
            <person name="Hamano K."/>
            <person name="Suezawa K."/>
            <person name="Otani M."/>
            <person name="Fukuda T."/>
            <person name="Manabe T."/>
            <person name="Gomi K."/>
            <person name="Tabuchi M."/>
            <person name="Akimitsu K."/>
            <person name="Kataoka I."/>
        </authorList>
    </citation>
    <scope>NUCLEOTIDE SEQUENCE [LARGE SCALE GENOMIC DNA]</scope>
    <source>
        <strain evidence="2">cv. Fuchu</strain>
    </source>
</reference>
<evidence type="ECO:0000313" key="2">
    <source>
        <dbReference type="Proteomes" id="UP000585474"/>
    </source>
</evidence>
<protein>
    <submittedName>
        <fullName evidence="1">Uncharacterized protein</fullName>
    </submittedName>
</protein>
<sequence length="313" mass="35159">MAEAADLETVRPSPSKKVVTAVSASPAKTKMRKAVAEVRQATTKLFEGPASDEEACQSQIDLDSPRLEDLGLLRRRSPEVGQCAAQELSRQIATLIEKVQYLQPSIQGGDDLEDAQIQFENPFDTLKWSRFDYTWENNEFVDWLNTIEEVLQYYDIPSKKGKRKLNGKIKTWGKLKKKQFLPFDYMQTSYNDLFGLKQERKSLSNSGQQYQINSQFGKAFRGYSNTGSLPSVGESGYFGASKGPNEALFVEEVVLCHDDDAQHCYDDNVPTFDKTTSDEIGDASDEDEAIVLMALTTYLTPKQEGEEVIKEDG</sequence>
<proteinExistence type="predicted"/>
<name>A0A7J0DT22_9ERIC</name>
<accession>A0A7J0DT22</accession>
<organism evidence="1 2">
    <name type="scientific">Actinidia rufa</name>
    <dbReference type="NCBI Taxonomy" id="165716"/>
    <lineage>
        <taxon>Eukaryota</taxon>
        <taxon>Viridiplantae</taxon>
        <taxon>Streptophyta</taxon>
        <taxon>Embryophyta</taxon>
        <taxon>Tracheophyta</taxon>
        <taxon>Spermatophyta</taxon>
        <taxon>Magnoliopsida</taxon>
        <taxon>eudicotyledons</taxon>
        <taxon>Gunneridae</taxon>
        <taxon>Pentapetalae</taxon>
        <taxon>asterids</taxon>
        <taxon>Ericales</taxon>
        <taxon>Actinidiaceae</taxon>
        <taxon>Actinidia</taxon>
    </lineage>
</organism>